<evidence type="ECO:0000313" key="4">
    <source>
        <dbReference type="Proteomes" id="UP000199034"/>
    </source>
</evidence>
<feature type="chain" id="PRO_5039537458" description="Lipoprotein" evidence="2">
    <location>
        <begin position="22"/>
        <end position="243"/>
    </location>
</feature>
<proteinExistence type="predicted"/>
<evidence type="ECO:0000256" key="2">
    <source>
        <dbReference type="SAM" id="SignalP"/>
    </source>
</evidence>
<dbReference type="RefSeq" id="WP_090849810.1">
    <property type="nucleotide sequence ID" value="NZ_FMZM01000001.1"/>
</dbReference>
<dbReference type="Proteomes" id="UP000199034">
    <property type="component" value="Unassembled WGS sequence"/>
</dbReference>
<name>A0A1G6IHI0_9ACTN</name>
<reference evidence="3 4" key="1">
    <citation type="submission" date="2016-10" db="EMBL/GenBank/DDBJ databases">
        <authorList>
            <person name="de Groot N.N."/>
        </authorList>
    </citation>
    <scope>NUCLEOTIDE SEQUENCE [LARGE SCALE GENOMIC DNA]</scope>
    <source>
        <strain evidence="3 4">CGMCC 4.6858</strain>
    </source>
</reference>
<feature type="signal peptide" evidence="2">
    <location>
        <begin position="1"/>
        <end position="21"/>
    </location>
</feature>
<accession>A0A1G6IHI0</accession>
<evidence type="ECO:0008006" key="5">
    <source>
        <dbReference type="Google" id="ProtNLM"/>
    </source>
</evidence>
<gene>
    <name evidence="3" type="ORF">SAMN05421872_101172</name>
</gene>
<dbReference type="EMBL" id="FMZM01000001">
    <property type="protein sequence ID" value="SDC05475.1"/>
    <property type="molecule type" value="Genomic_DNA"/>
</dbReference>
<feature type="compositionally biased region" description="Low complexity" evidence="1">
    <location>
        <begin position="18"/>
        <end position="44"/>
    </location>
</feature>
<evidence type="ECO:0000313" key="3">
    <source>
        <dbReference type="EMBL" id="SDC05475.1"/>
    </source>
</evidence>
<keyword evidence="2" id="KW-0732">Signal</keyword>
<feature type="compositionally biased region" description="Acidic residues" evidence="1">
    <location>
        <begin position="45"/>
        <end position="60"/>
    </location>
</feature>
<organism evidence="3 4">
    <name type="scientific">Nocardioides lianchengensis</name>
    <dbReference type="NCBI Taxonomy" id="1045774"/>
    <lineage>
        <taxon>Bacteria</taxon>
        <taxon>Bacillati</taxon>
        <taxon>Actinomycetota</taxon>
        <taxon>Actinomycetes</taxon>
        <taxon>Propionibacteriales</taxon>
        <taxon>Nocardioidaceae</taxon>
        <taxon>Nocardioides</taxon>
    </lineage>
</organism>
<protein>
    <recommendedName>
        <fullName evidence="5">Lipoprotein</fullName>
    </recommendedName>
</protein>
<keyword evidence="4" id="KW-1185">Reference proteome</keyword>
<dbReference type="AlphaFoldDB" id="A0A1G6IHI0"/>
<dbReference type="STRING" id="1045774.SAMN05421872_101172"/>
<evidence type="ECO:0000256" key="1">
    <source>
        <dbReference type="SAM" id="MobiDB-lite"/>
    </source>
</evidence>
<feature type="region of interest" description="Disordered" evidence="1">
    <location>
        <begin position="18"/>
        <end position="107"/>
    </location>
</feature>
<sequence>MRLTRSLPAALLVLTLPLAGCSDGDPGDDPSAADSSSAAPSEPSEPSDEPTDESSEEPTDEPVSGDAQPVETDQVAFEVPADWEVVDPDEFTGDKDGGAIEDDPAGGELTDRLGISGDQLLQMMGQADVIVLSGAGSVDGFIDNLNVLHYPGPLPTTPELQSQLAEQYANLGADDPQFSTAQTGAGEAVLVEYVLPLQGREVQGRAIAVQSGSDVVSITVSARDADLATRVAEQVVASLSAVG</sequence>